<keyword evidence="3" id="KW-1185">Reference proteome</keyword>
<dbReference type="WBParaSite" id="PSAMB.scaffold3744size17042.g22396.t2">
    <property type="protein sequence ID" value="PSAMB.scaffold3744size17042.g22396.t2"/>
    <property type="gene ID" value="PSAMB.scaffold3744size17042.g22396"/>
</dbReference>
<evidence type="ECO:0000256" key="1">
    <source>
        <dbReference type="SAM" id="SignalP"/>
    </source>
</evidence>
<evidence type="ECO:0000313" key="4">
    <source>
        <dbReference type="WBParaSite" id="PSAMB.scaffold3744size17042.g22396.t2"/>
    </source>
</evidence>
<name>A0A914WB64_9BILA</name>
<organism evidence="3 4">
    <name type="scientific">Plectus sambesii</name>
    <dbReference type="NCBI Taxonomy" id="2011161"/>
    <lineage>
        <taxon>Eukaryota</taxon>
        <taxon>Metazoa</taxon>
        <taxon>Ecdysozoa</taxon>
        <taxon>Nematoda</taxon>
        <taxon>Chromadorea</taxon>
        <taxon>Plectida</taxon>
        <taxon>Plectina</taxon>
        <taxon>Plectoidea</taxon>
        <taxon>Plectidae</taxon>
        <taxon>Plectus</taxon>
    </lineage>
</organism>
<dbReference type="InterPro" id="IPR036179">
    <property type="entry name" value="Ig-like_dom_sf"/>
</dbReference>
<dbReference type="InterPro" id="IPR013783">
    <property type="entry name" value="Ig-like_fold"/>
</dbReference>
<dbReference type="AlphaFoldDB" id="A0A914WB64"/>
<dbReference type="InterPro" id="IPR007110">
    <property type="entry name" value="Ig-like_dom"/>
</dbReference>
<protein>
    <submittedName>
        <fullName evidence="4">Ig-like domain-containing protein</fullName>
    </submittedName>
</protein>
<sequence length="72" mass="8063">MRGISPCWLLLLRLLFVARVATANDDAARLVVRPESATVQLESRVSFFCRADGNPLPSISWRRNGHVISEAR</sequence>
<dbReference type="Proteomes" id="UP000887566">
    <property type="component" value="Unplaced"/>
</dbReference>
<accession>A0A914WB64</accession>
<dbReference type="Pfam" id="PF13927">
    <property type="entry name" value="Ig_3"/>
    <property type="match status" value="1"/>
</dbReference>
<keyword evidence="1" id="KW-0732">Signal</keyword>
<proteinExistence type="predicted"/>
<evidence type="ECO:0000313" key="3">
    <source>
        <dbReference type="Proteomes" id="UP000887566"/>
    </source>
</evidence>
<feature type="domain" description="Ig-like" evidence="2">
    <location>
        <begin position="28"/>
        <end position="72"/>
    </location>
</feature>
<dbReference type="Gene3D" id="2.60.40.10">
    <property type="entry name" value="Immunoglobulins"/>
    <property type="match status" value="1"/>
</dbReference>
<feature type="signal peptide" evidence="1">
    <location>
        <begin position="1"/>
        <end position="23"/>
    </location>
</feature>
<dbReference type="SUPFAM" id="SSF48726">
    <property type="entry name" value="Immunoglobulin"/>
    <property type="match status" value="1"/>
</dbReference>
<feature type="chain" id="PRO_5037127561" evidence="1">
    <location>
        <begin position="24"/>
        <end position="72"/>
    </location>
</feature>
<reference evidence="4" key="1">
    <citation type="submission" date="2022-11" db="UniProtKB">
        <authorList>
            <consortium name="WormBaseParasite"/>
        </authorList>
    </citation>
    <scope>IDENTIFICATION</scope>
</reference>
<dbReference type="PROSITE" id="PS50835">
    <property type="entry name" value="IG_LIKE"/>
    <property type="match status" value="1"/>
</dbReference>
<evidence type="ECO:0000259" key="2">
    <source>
        <dbReference type="PROSITE" id="PS50835"/>
    </source>
</evidence>